<dbReference type="Gene3D" id="3.40.630.30">
    <property type="match status" value="1"/>
</dbReference>
<gene>
    <name evidence="1" type="ORF">NCTC8081_00628</name>
</gene>
<proteinExistence type="predicted"/>
<dbReference type="SUPFAM" id="SSF55729">
    <property type="entry name" value="Acyl-CoA N-acyltransferases (Nat)"/>
    <property type="match status" value="1"/>
</dbReference>
<protein>
    <submittedName>
        <fullName evidence="1">Uncharacterized protein</fullName>
    </submittedName>
</protein>
<evidence type="ECO:0000313" key="2">
    <source>
        <dbReference type="Proteomes" id="UP000250234"/>
    </source>
</evidence>
<name>A0A2X3BME9_CLOPF</name>
<sequence length="363" mass="43205">MGSISISDFNPRGKKYYLECYSNNFCYESMEGICSLYLSENEVIKDNQPKYFYKCNINYCRKLYKKFTENKIQDSVKIILKDCNHYWITEGQHMLCSAAKNGDRLEVVLEKEDGVCDFCSKEKNIQQTRRTIKILENEVENSKYFWSFLKRIKYNPVIDNDKNEIKKYELKKSLMYRDFSSTVLKKSENKLLEEYKIILDFINNVEKDIYEKFNGTIEFQLFLNELGYDAYINYTDTLKELGFRINLNFKILYENRIKLLGRYSRENSIDYMTDKELSEKLKEIQKLKYTRIEALYITPTGTGVGSEVVKILINRLKEIKDLKYILLYPASKDAERFWRKQGFTKTENKLYDGMGIGELVLEF</sequence>
<dbReference type="InterPro" id="IPR016181">
    <property type="entry name" value="Acyl_CoA_acyltransferase"/>
</dbReference>
<dbReference type="RefSeq" id="WP_111945351.1">
    <property type="nucleotide sequence ID" value="NZ_CATNYA010000015.1"/>
</dbReference>
<evidence type="ECO:0000313" key="1">
    <source>
        <dbReference type="EMBL" id="SQC06518.1"/>
    </source>
</evidence>
<accession>A0A2X3BME9</accession>
<dbReference type="EMBL" id="UAWO01000002">
    <property type="protein sequence ID" value="SQC06518.1"/>
    <property type="molecule type" value="Genomic_DNA"/>
</dbReference>
<reference evidence="1 2" key="1">
    <citation type="submission" date="2018-06" db="EMBL/GenBank/DDBJ databases">
        <authorList>
            <consortium name="Pathogen Informatics"/>
            <person name="Doyle S."/>
        </authorList>
    </citation>
    <scope>NUCLEOTIDE SEQUENCE [LARGE SCALE GENOMIC DNA]</scope>
    <source>
        <strain evidence="1 2">NCTC8081</strain>
    </source>
</reference>
<organism evidence="1 2">
    <name type="scientific">Clostridium perfringens</name>
    <dbReference type="NCBI Taxonomy" id="1502"/>
    <lineage>
        <taxon>Bacteria</taxon>
        <taxon>Bacillati</taxon>
        <taxon>Bacillota</taxon>
        <taxon>Clostridia</taxon>
        <taxon>Eubacteriales</taxon>
        <taxon>Clostridiaceae</taxon>
        <taxon>Clostridium</taxon>
    </lineage>
</organism>
<dbReference type="Proteomes" id="UP000250234">
    <property type="component" value="Unassembled WGS sequence"/>
</dbReference>
<dbReference type="AlphaFoldDB" id="A0A2X3BME9"/>